<feature type="non-terminal residue" evidence="3">
    <location>
        <position position="725"/>
    </location>
</feature>
<feature type="compositionally biased region" description="Basic residues" evidence="1">
    <location>
        <begin position="177"/>
        <end position="253"/>
    </location>
</feature>
<dbReference type="GO" id="GO:0045892">
    <property type="term" value="P:negative regulation of DNA-templated transcription"/>
    <property type="evidence" value="ECO:0007669"/>
    <property type="project" value="TreeGrafter"/>
</dbReference>
<proteinExistence type="predicted"/>
<dbReference type="GO" id="GO:0005654">
    <property type="term" value="C:nucleoplasm"/>
    <property type="evidence" value="ECO:0007669"/>
    <property type="project" value="TreeGrafter"/>
</dbReference>
<organism evidence="2 3">
    <name type="scientific">Chanos chanos</name>
    <name type="common">Milkfish</name>
    <name type="synonym">Mugil chanos</name>
    <dbReference type="NCBI Taxonomy" id="29144"/>
    <lineage>
        <taxon>Eukaryota</taxon>
        <taxon>Metazoa</taxon>
        <taxon>Chordata</taxon>
        <taxon>Craniata</taxon>
        <taxon>Vertebrata</taxon>
        <taxon>Euteleostomi</taxon>
        <taxon>Actinopterygii</taxon>
        <taxon>Neopterygii</taxon>
        <taxon>Teleostei</taxon>
        <taxon>Ostariophysi</taxon>
        <taxon>Gonorynchiformes</taxon>
        <taxon>Chanidae</taxon>
        <taxon>Chanos</taxon>
    </lineage>
</organism>
<feature type="region of interest" description="Disordered" evidence="1">
    <location>
        <begin position="109"/>
        <end position="132"/>
    </location>
</feature>
<dbReference type="PANTHER" id="PTHR15577:SF2">
    <property type="entry name" value="ZINC FINGER PROTEIN 318"/>
    <property type="match status" value="1"/>
</dbReference>
<accession>A0A6J2WG77</accession>
<evidence type="ECO:0000256" key="1">
    <source>
        <dbReference type="SAM" id="MobiDB-lite"/>
    </source>
</evidence>
<evidence type="ECO:0000313" key="3">
    <source>
        <dbReference type="RefSeq" id="XP_030643343.1"/>
    </source>
</evidence>
<evidence type="ECO:0000313" key="2">
    <source>
        <dbReference type="Proteomes" id="UP000504632"/>
    </source>
</evidence>
<feature type="region of interest" description="Disordered" evidence="1">
    <location>
        <begin position="602"/>
        <end position="725"/>
    </location>
</feature>
<name>A0A6J2WG77_CHACN</name>
<feature type="compositionally biased region" description="Basic and acidic residues" evidence="1">
    <location>
        <begin position="678"/>
        <end position="708"/>
    </location>
</feature>
<dbReference type="RefSeq" id="XP_030643343.1">
    <property type="nucleotide sequence ID" value="XM_030787483.1"/>
</dbReference>
<feature type="region of interest" description="Disordered" evidence="1">
    <location>
        <begin position="150"/>
        <end position="270"/>
    </location>
</feature>
<dbReference type="OrthoDB" id="9909793at2759"/>
<keyword evidence="2" id="KW-1185">Reference proteome</keyword>
<feature type="compositionally biased region" description="Basic and acidic residues" evidence="1">
    <location>
        <begin position="150"/>
        <end position="171"/>
    </location>
</feature>
<dbReference type="GO" id="GO:0045893">
    <property type="term" value="P:positive regulation of DNA-templated transcription"/>
    <property type="evidence" value="ECO:0007669"/>
    <property type="project" value="TreeGrafter"/>
</dbReference>
<protein>
    <submittedName>
        <fullName evidence="3">Serine/arginine repetitive matrix protein 2</fullName>
    </submittedName>
</protein>
<feature type="compositionally biased region" description="Basic and acidic residues" evidence="1">
    <location>
        <begin position="615"/>
        <end position="671"/>
    </location>
</feature>
<feature type="compositionally biased region" description="Basic and acidic residues" evidence="1">
    <location>
        <begin position="534"/>
        <end position="554"/>
    </location>
</feature>
<dbReference type="AlphaFoldDB" id="A0A6J2WG77"/>
<reference evidence="3" key="1">
    <citation type="submission" date="2025-08" db="UniProtKB">
        <authorList>
            <consortium name="RefSeq"/>
        </authorList>
    </citation>
    <scope>IDENTIFICATION</scope>
</reference>
<dbReference type="InParanoid" id="A0A6J2WG77"/>
<dbReference type="Proteomes" id="UP000504632">
    <property type="component" value="Chromosome 10"/>
</dbReference>
<gene>
    <name evidence="3" type="primary">LOC115823433</name>
</gene>
<feature type="region of interest" description="Disordered" evidence="1">
    <location>
        <begin position="511"/>
        <end position="554"/>
    </location>
</feature>
<feature type="region of interest" description="Disordered" evidence="1">
    <location>
        <begin position="1"/>
        <end position="81"/>
    </location>
</feature>
<feature type="compositionally biased region" description="Basic residues" evidence="1">
    <location>
        <begin position="709"/>
        <end position="725"/>
    </location>
</feature>
<feature type="compositionally biased region" description="Polar residues" evidence="1">
    <location>
        <begin position="513"/>
        <end position="522"/>
    </location>
</feature>
<dbReference type="PANTHER" id="PTHR15577">
    <property type="entry name" value="ZINC FINGER CONTAINING PROTEIN"/>
    <property type="match status" value="1"/>
</dbReference>
<sequence length="725" mass="81282">MYRGPLNSDYQRGPGPHCHRPGPGPGPGGTPSSPHFRNTLRPSFHSPYGVPPYMGQPMGHPPGPYQSMTPAPDSQLRLGGLGRDPLYDTQPFTNLPADHGMAVTMNQQVHPSNQPAPQGWAVQPQDSHSRDEIEKAEEFLKSLAAKERLHQQAEREASERGYWRQGLDPHRIQSPSRHARGRSRSRGKSVSRSRSRSRSRRRGRARSKSRTRSKSRARSRSRSRSRSRAKSHGRAKSRPRNRSRSRSRGKSLPRSKSQPSLGGLGLGMDLAHGCMREPSRCCSGSSGSNTSSTSTRTSADLLLGLKQVLQSKDLEKHLSVVKNAFLWNQSMGTSITSAPFQNTAIKTETETSNDPSDTSLLPHERVRSDGIGFSRILGWDQGLGGLDASKPIFTNIEDEEKFLYGEEEEKSKPQAVTVPLAQSGGSQSSASNSPHQLNRTLFSSSIGQFDSKHQAIATKPLSRPEVRERVSIEECEKVRNLLKTIGLNLGTADINKMATRLKELNERKPDLQASKTEGQQTHSNHHTPLRRSCSPRDHRHKDSTMEREKERIDQQIQMKRKEYLVKELEGLLKQGGSGSLIPVIGFFCQCCEEFFGDLSSAEGHKKDCKRRNDTHKKVEKEHNVDVRRHIDNTSRALVKDERPGSSRTHKDFPKPSPERKRRCEEMEDKKRSLSSPSHRAENKGTAELKRSSKEKSKDNSECGKESTKSHKKKKKKEKKKEKKKA</sequence>
<dbReference type="GeneID" id="115823433"/>
<dbReference type="InterPro" id="IPR055309">
    <property type="entry name" value="Znf318-like"/>
</dbReference>